<accession>A0ABX7BPA3</accession>
<keyword evidence="3" id="KW-1185">Reference proteome</keyword>
<feature type="signal peptide" evidence="1">
    <location>
        <begin position="1"/>
        <end position="20"/>
    </location>
</feature>
<reference evidence="2 3" key="1">
    <citation type="submission" date="2021-01" db="EMBL/GenBank/DDBJ databases">
        <title>Brevundimonas vitis sp. nov., an bacterium isolated from grape (Vitis vinifera).</title>
        <authorList>
            <person name="Jiang L."/>
            <person name="Lee J."/>
        </authorList>
    </citation>
    <scope>NUCLEOTIDE SEQUENCE [LARGE SCALE GENOMIC DNA]</scope>
    <source>
        <strain evidence="2 3">GRTSA-9</strain>
    </source>
</reference>
<dbReference type="Proteomes" id="UP000595448">
    <property type="component" value="Chromosome"/>
</dbReference>
<dbReference type="RefSeq" id="WP_201103769.1">
    <property type="nucleotide sequence ID" value="NZ_CP067977.1"/>
</dbReference>
<evidence type="ECO:0000313" key="2">
    <source>
        <dbReference type="EMBL" id="QQQ19418.1"/>
    </source>
</evidence>
<keyword evidence="1" id="KW-0732">Signal</keyword>
<organism evidence="2 3">
    <name type="scientific">Brevundimonas vitisensis</name>
    <dbReference type="NCBI Taxonomy" id="2800818"/>
    <lineage>
        <taxon>Bacteria</taxon>
        <taxon>Pseudomonadati</taxon>
        <taxon>Pseudomonadota</taxon>
        <taxon>Alphaproteobacteria</taxon>
        <taxon>Caulobacterales</taxon>
        <taxon>Caulobacteraceae</taxon>
        <taxon>Brevundimonas</taxon>
    </lineage>
</organism>
<protein>
    <submittedName>
        <fullName evidence="2">Uncharacterized protein</fullName>
    </submittedName>
</protein>
<name>A0ABX7BPA3_9CAUL</name>
<evidence type="ECO:0000313" key="3">
    <source>
        <dbReference type="Proteomes" id="UP000595448"/>
    </source>
</evidence>
<dbReference type="EMBL" id="CP067977">
    <property type="protein sequence ID" value="QQQ19418.1"/>
    <property type="molecule type" value="Genomic_DNA"/>
</dbReference>
<feature type="chain" id="PRO_5046798156" evidence="1">
    <location>
        <begin position="21"/>
        <end position="179"/>
    </location>
</feature>
<proteinExistence type="predicted"/>
<sequence length="179" mass="18673">MKAWILAGALSLGLAGAAQAQVFAHTLPNGQTLTLPNTVAHCDAPVRLNGQSTVGADLTCRVGATTGAARTVRATGAIVAVLQAGRVTPRQFLIFSTEEWWPDLTPEQRGAQIRTHTKTLASGPAQFLCVHRDDVPALAGDALCTLDAPLLQFMVAGRSTMASTADDAVDTILASTTLR</sequence>
<evidence type="ECO:0000256" key="1">
    <source>
        <dbReference type="SAM" id="SignalP"/>
    </source>
</evidence>
<gene>
    <name evidence="2" type="ORF">JIP62_04770</name>
</gene>